<protein>
    <submittedName>
        <fullName evidence="2">Uncharacterized protein</fullName>
    </submittedName>
</protein>
<comment type="caution">
    <text evidence="2">The sequence shown here is derived from an EMBL/GenBank/DDBJ whole genome shotgun (WGS) entry which is preliminary data.</text>
</comment>
<dbReference type="EMBL" id="BLXT01007574">
    <property type="protein sequence ID" value="GFO40047.1"/>
    <property type="molecule type" value="Genomic_DNA"/>
</dbReference>
<accession>A0AAV4D7C7</accession>
<gene>
    <name evidence="2" type="ORF">PoB_006655200</name>
</gene>
<evidence type="ECO:0000313" key="3">
    <source>
        <dbReference type="Proteomes" id="UP000735302"/>
    </source>
</evidence>
<proteinExistence type="predicted"/>
<dbReference type="Proteomes" id="UP000735302">
    <property type="component" value="Unassembled WGS sequence"/>
</dbReference>
<dbReference type="AlphaFoldDB" id="A0AAV4D7C7"/>
<evidence type="ECO:0000256" key="1">
    <source>
        <dbReference type="SAM" id="MobiDB-lite"/>
    </source>
</evidence>
<name>A0AAV4D7C7_9GAST</name>
<organism evidence="2 3">
    <name type="scientific">Plakobranchus ocellatus</name>
    <dbReference type="NCBI Taxonomy" id="259542"/>
    <lineage>
        <taxon>Eukaryota</taxon>
        <taxon>Metazoa</taxon>
        <taxon>Spiralia</taxon>
        <taxon>Lophotrochozoa</taxon>
        <taxon>Mollusca</taxon>
        <taxon>Gastropoda</taxon>
        <taxon>Heterobranchia</taxon>
        <taxon>Euthyneura</taxon>
        <taxon>Panpulmonata</taxon>
        <taxon>Sacoglossa</taxon>
        <taxon>Placobranchoidea</taxon>
        <taxon>Plakobranchidae</taxon>
        <taxon>Plakobranchus</taxon>
    </lineage>
</organism>
<sequence>MFYTHNTHKKDIRSSSRASCRRQTKATVCEAAVLSLSGLPPSGKLFSQPADNNYRNPIQTAAVEAVNSRRARSEFGQRTKRNATLPIDRDRKRKRAQFSAYCLGDSRGLQSQSKLK</sequence>
<feature type="region of interest" description="Disordered" evidence="1">
    <location>
        <begin position="69"/>
        <end position="94"/>
    </location>
</feature>
<reference evidence="2 3" key="1">
    <citation type="journal article" date="2021" name="Elife">
        <title>Chloroplast acquisition without the gene transfer in kleptoplastic sea slugs, Plakobranchus ocellatus.</title>
        <authorList>
            <person name="Maeda T."/>
            <person name="Takahashi S."/>
            <person name="Yoshida T."/>
            <person name="Shimamura S."/>
            <person name="Takaki Y."/>
            <person name="Nagai Y."/>
            <person name="Toyoda A."/>
            <person name="Suzuki Y."/>
            <person name="Arimoto A."/>
            <person name="Ishii H."/>
            <person name="Satoh N."/>
            <person name="Nishiyama T."/>
            <person name="Hasebe M."/>
            <person name="Maruyama T."/>
            <person name="Minagawa J."/>
            <person name="Obokata J."/>
            <person name="Shigenobu S."/>
        </authorList>
    </citation>
    <scope>NUCLEOTIDE SEQUENCE [LARGE SCALE GENOMIC DNA]</scope>
</reference>
<keyword evidence="3" id="KW-1185">Reference proteome</keyword>
<evidence type="ECO:0000313" key="2">
    <source>
        <dbReference type="EMBL" id="GFO40047.1"/>
    </source>
</evidence>